<keyword evidence="5" id="KW-1185">Reference proteome</keyword>
<evidence type="ECO:0000259" key="3">
    <source>
        <dbReference type="PROSITE" id="PS51371"/>
    </source>
</evidence>
<dbReference type="InterPro" id="IPR051257">
    <property type="entry name" value="Diverse_CBS-Domain"/>
</dbReference>
<reference evidence="4 5" key="1">
    <citation type="submission" date="2024-10" db="EMBL/GenBank/DDBJ databases">
        <title>The Natural Products Discovery Center: Release of the First 8490 Sequenced Strains for Exploring Actinobacteria Biosynthetic Diversity.</title>
        <authorList>
            <person name="Kalkreuter E."/>
            <person name="Kautsar S.A."/>
            <person name="Yang D."/>
            <person name="Bader C.D."/>
            <person name="Teijaro C.N."/>
            <person name="Fluegel L."/>
            <person name="Davis C.M."/>
            <person name="Simpson J.R."/>
            <person name="Lauterbach L."/>
            <person name="Steele A.D."/>
            <person name="Gui C."/>
            <person name="Meng S."/>
            <person name="Li G."/>
            <person name="Viehrig K."/>
            <person name="Ye F."/>
            <person name="Su P."/>
            <person name="Kiefer A.F."/>
            <person name="Nichols A."/>
            <person name="Cepeda A.J."/>
            <person name="Yan W."/>
            <person name="Fan B."/>
            <person name="Jiang Y."/>
            <person name="Adhikari A."/>
            <person name="Zheng C.-J."/>
            <person name="Schuster L."/>
            <person name="Cowan T.M."/>
            <person name="Smanski M.J."/>
            <person name="Chevrette M.G."/>
            <person name="De Carvalho L.P.S."/>
            <person name="Shen B."/>
        </authorList>
    </citation>
    <scope>NUCLEOTIDE SEQUENCE [LARGE SCALE GENOMIC DNA]</scope>
    <source>
        <strain evidence="4 5">NPDC050545</strain>
    </source>
</reference>
<evidence type="ECO:0000256" key="1">
    <source>
        <dbReference type="ARBA" id="ARBA00023122"/>
    </source>
</evidence>
<dbReference type="InterPro" id="IPR046342">
    <property type="entry name" value="CBS_dom_sf"/>
</dbReference>
<dbReference type="SMART" id="SM00116">
    <property type="entry name" value="CBS"/>
    <property type="match status" value="1"/>
</dbReference>
<dbReference type="Pfam" id="PF00571">
    <property type="entry name" value="CBS"/>
    <property type="match status" value="1"/>
</dbReference>
<evidence type="ECO:0000256" key="2">
    <source>
        <dbReference type="PROSITE-ProRule" id="PRU00703"/>
    </source>
</evidence>
<organism evidence="4 5">
    <name type="scientific">Nonomuraea typhae</name>
    <dbReference type="NCBI Taxonomy" id="2603600"/>
    <lineage>
        <taxon>Bacteria</taxon>
        <taxon>Bacillati</taxon>
        <taxon>Actinomycetota</taxon>
        <taxon>Actinomycetes</taxon>
        <taxon>Streptosporangiales</taxon>
        <taxon>Streptosporangiaceae</taxon>
        <taxon>Nonomuraea</taxon>
    </lineage>
</organism>
<dbReference type="PROSITE" id="PS51371">
    <property type="entry name" value="CBS"/>
    <property type="match status" value="1"/>
</dbReference>
<dbReference type="CDD" id="cd02205">
    <property type="entry name" value="CBS_pair_SF"/>
    <property type="match status" value="1"/>
</dbReference>
<comment type="caution">
    <text evidence="4">The sequence shown here is derived from an EMBL/GenBank/DDBJ whole genome shotgun (WGS) entry which is preliminary data.</text>
</comment>
<feature type="domain" description="CBS" evidence="3">
    <location>
        <begin position="27"/>
        <end position="86"/>
    </location>
</feature>
<protein>
    <submittedName>
        <fullName evidence="4">CBS domain-containing protein</fullName>
    </submittedName>
</protein>
<dbReference type="EMBL" id="JBITGY010000001">
    <property type="protein sequence ID" value="MFI6496056.1"/>
    <property type="molecule type" value="Genomic_DNA"/>
</dbReference>
<dbReference type="InterPro" id="IPR000644">
    <property type="entry name" value="CBS_dom"/>
</dbReference>
<keyword evidence="1 2" id="KW-0129">CBS domain</keyword>
<evidence type="ECO:0000313" key="5">
    <source>
        <dbReference type="Proteomes" id="UP001612741"/>
    </source>
</evidence>
<dbReference type="PANTHER" id="PTHR43080:SF2">
    <property type="entry name" value="CBS DOMAIN-CONTAINING PROTEIN"/>
    <property type="match status" value="1"/>
</dbReference>
<sequence>MLPKGMVAAARPSHDGDLVLRIGHIPSARLDPLITLAPGDSLKRAQSLLTRHRIGQIPVLTDHKALVGVVTTKSIMFADLCRAPALRSAVRQTSPVSIDEELHKVLPALREQGFVLVLDESSQVSGVITLGDALTEMDRLSGPHRALGEIERRLRQLVSRAYPTEVQLRAASRKPAVTEVEELTLGAIERILRTSDCWVKLGWQADQDLFVTDVEAARNTRNKFAHHRGAALVSLTDTELRHLEDFLIWLRELDSSW</sequence>
<evidence type="ECO:0000313" key="4">
    <source>
        <dbReference type="EMBL" id="MFI6496056.1"/>
    </source>
</evidence>
<dbReference type="Gene3D" id="3.10.580.10">
    <property type="entry name" value="CBS-domain"/>
    <property type="match status" value="1"/>
</dbReference>
<dbReference type="Proteomes" id="UP001612741">
    <property type="component" value="Unassembled WGS sequence"/>
</dbReference>
<accession>A0ABW7YJH8</accession>
<dbReference type="SUPFAM" id="SSF54631">
    <property type="entry name" value="CBS-domain pair"/>
    <property type="match status" value="1"/>
</dbReference>
<name>A0ABW7YJH8_9ACTN</name>
<gene>
    <name evidence="4" type="ORF">ACIBG2_01675</name>
</gene>
<dbReference type="RefSeq" id="WP_397077946.1">
    <property type="nucleotide sequence ID" value="NZ_JBITGY010000001.1"/>
</dbReference>
<proteinExistence type="predicted"/>
<dbReference type="PANTHER" id="PTHR43080">
    <property type="entry name" value="CBS DOMAIN-CONTAINING PROTEIN CBSX3, MITOCHONDRIAL"/>
    <property type="match status" value="1"/>
</dbReference>